<reference evidence="1" key="1">
    <citation type="submission" date="2021-06" db="EMBL/GenBank/DDBJ databases">
        <authorList>
            <person name="Kallberg Y."/>
            <person name="Tangrot J."/>
            <person name="Rosling A."/>
        </authorList>
    </citation>
    <scope>NUCLEOTIDE SEQUENCE</scope>
    <source>
        <strain evidence="1">UK204</strain>
    </source>
</reference>
<feature type="non-terminal residue" evidence="1">
    <location>
        <position position="1"/>
    </location>
</feature>
<evidence type="ECO:0000313" key="1">
    <source>
        <dbReference type="EMBL" id="CAG8751341.1"/>
    </source>
</evidence>
<comment type="caution">
    <text evidence="1">The sequence shown here is derived from an EMBL/GenBank/DDBJ whole genome shotgun (WGS) entry which is preliminary data.</text>
</comment>
<protein>
    <submittedName>
        <fullName evidence="1">14244_t:CDS:1</fullName>
    </submittedName>
</protein>
<keyword evidence="2" id="KW-1185">Reference proteome</keyword>
<gene>
    <name evidence="1" type="ORF">FCALED_LOCUS16334</name>
</gene>
<sequence>AVRSAVKRAANSNIDDDEKLEVKAVLKETIGKFWWNCNQASPILIEGRPTS</sequence>
<name>A0A9N9IVA3_9GLOM</name>
<feature type="non-terminal residue" evidence="1">
    <location>
        <position position="51"/>
    </location>
</feature>
<dbReference type="EMBL" id="CAJVPQ010018545">
    <property type="protein sequence ID" value="CAG8751341.1"/>
    <property type="molecule type" value="Genomic_DNA"/>
</dbReference>
<organism evidence="1 2">
    <name type="scientific">Funneliformis caledonium</name>
    <dbReference type="NCBI Taxonomy" id="1117310"/>
    <lineage>
        <taxon>Eukaryota</taxon>
        <taxon>Fungi</taxon>
        <taxon>Fungi incertae sedis</taxon>
        <taxon>Mucoromycota</taxon>
        <taxon>Glomeromycotina</taxon>
        <taxon>Glomeromycetes</taxon>
        <taxon>Glomerales</taxon>
        <taxon>Glomeraceae</taxon>
        <taxon>Funneliformis</taxon>
    </lineage>
</organism>
<dbReference type="Proteomes" id="UP000789570">
    <property type="component" value="Unassembled WGS sequence"/>
</dbReference>
<dbReference type="AlphaFoldDB" id="A0A9N9IVA3"/>
<accession>A0A9N9IVA3</accession>
<proteinExistence type="predicted"/>
<evidence type="ECO:0000313" key="2">
    <source>
        <dbReference type="Proteomes" id="UP000789570"/>
    </source>
</evidence>